<feature type="chain" id="PRO_5036337513" description="Clostridial hydrophobic W" evidence="2">
    <location>
        <begin position="29"/>
        <end position="1875"/>
    </location>
</feature>
<dbReference type="InterPro" id="IPR006637">
    <property type="entry name" value="ChW"/>
</dbReference>
<comment type="caution">
    <text evidence="3">The sequence shown here is derived from an EMBL/GenBank/DDBJ whole genome shotgun (WGS) entry which is preliminary data.</text>
</comment>
<evidence type="ECO:0000256" key="1">
    <source>
        <dbReference type="SAM" id="MobiDB-lite"/>
    </source>
</evidence>
<dbReference type="EMBL" id="QRXY01000010">
    <property type="protein sequence ID" value="RGU45420.1"/>
    <property type="molecule type" value="Genomic_DNA"/>
</dbReference>
<dbReference type="Proteomes" id="UP000285693">
    <property type="component" value="Unassembled WGS sequence"/>
</dbReference>
<keyword evidence="2" id="KW-0732">Signal</keyword>
<evidence type="ECO:0000256" key="2">
    <source>
        <dbReference type="SAM" id="SignalP"/>
    </source>
</evidence>
<evidence type="ECO:0008006" key="7">
    <source>
        <dbReference type="Google" id="ProtNLM"/>
    </source>
</evidence>
<name>A0A3E4GTF6_9FIRM</name>
<organism evidence="3 5">
    <name type="scientific">Coprococcus comes</name>
    <dbReference type="NCBI Taxonomy" id="410072"/>
    <lineage>
        <taxon>Bacteria</taxon>
        <taxon>Bacillati</taxon>
        <taxon>Bacillota</taxon>
        <taxon>Clostridia</taxon>
        <taxon>Lachnospirales</taxon>
        <taxon>Lachnospiraceae</taxon>
        <taxon>Coprococcus</taxon>
    </lineage>
</organism>
<dbReference type="SMART" id="SM00728">
    <property type="entry name" value="ChW"/>
    <property type="match status" value="6"/>
</dbReference>
<proteinExistence type="predicted"/>
<evidence type="ECO:0000313" key="4">
    <source>
        <dbReference type="EMBL" id="RGU45420.1"/>
    </source>
</evidence>
<dbReference type="EMBL" id="QSOV01000002">
    <property type="protein sequence ID" value="RGJ25662.1"/>
    <property type="molecule type" value="Genomic_DNA"/>
</dbReference>
<dbReference type="RefSeq" id="WP_117556378.1">
    <property type="nucleotide sequence ID" value="NZ_JAAIOQ010000001.1"/>
</dbReference>
<gene>
    <name evidence="4" type="ORF">DWW65_09080</name>
    <name evidence="3" type="ORF">DXD67_03885</name>
</gene>
<evidence type="ECO:0000313" key="5">
    <source>
        <dbReference type="Proteomes" id="UP000260655"/>
    </source>
</evidence>
<dbReference type="InterPro" id="IPR038765">
    <property type="entry name" value="Papain-like_cys_pep_sf"/>
</dbReference>
<accession>A0A3E4GTF6</accession>
<feature type="region of interest" description="Disordered" evidence="1">
    <location>
        <begin position="59"/>
        <end position="96"/>
    </location>
</feature>
<feature type="compositionally biased region" description="Acidic residues" evidence="1">
    <location>
        <begin position="68"/>
        <end position="79"/>
    </location>
</feature>
<dbReference type="Pfam" id="PF07538">
    <property type="entry name" value="ChW"/>
    <property type="match status" value="6"/>
</dbReference>
<evidence type="ECO:0000313" key="6">
    <source>
        <dbReference type="Proteomes" id="UP000285693"/>
    </source>
</evidence>
<sequence>MKKRNQKLLSLFLSAMMVVGVVPSTVYAAPEQATEIAVEQEAGTEATNEDTVINENEADASADQAQENTDEAQADDTAQENEAAAEGQTDAQAEESGKQVYSIGKVNVKFEGANAAVAEALTKDVEIDENDPAIQGLRKELENLEIVGGEAGASNNEANINTADLADEDGQAATQKLTDEQIDTVVKQYQNYLNQWKDNANLLGVQNPFFLDFNDDKDGLGILGEMLALDGKSVQDVRDGKVKYDDLTGMIFTFTYGDKLGIQYYGKDVENARTEALAAVDASGAQTKAQKLLVLNDWLAHNNTFDMSYIMNSGKETEADKPMIAKDPKKQEHEDDVYNEIYKVYEPQIKQNFHDQIYAGVKQELLVKFYKNAIANVLVQGGQSEEDANAYVEANKEAIEKDPEAFVKENLPQAADSLKEEADKFIKNAEENGVEVSEGVTMTVEQITQQQLDSDDPALDMDGDGTADTSFKAAIPIYAQQAATGMTTGVINYWEGSQFGAFGMGTSVCLGYSKAFTYLVQCLDKEVYLVDKNGSYDSGNWKTAKELYYGSDGKTLDINAGYTVDLVRISFQSDVTMYGEEQENFGSDHYWNAVKVDGQWYYVDPCYTDVYTEVMSRDRVETDGDMSHAYFLFSDTSARKLYDGNFKTLRSLYADENKDNTSSAYEKAWTSRAASNVYYADGYAYYMYDSTDLFERTNMNQNQKSTEYKIVRHKLTDNDSGDGDSNYETLINFTDKENSDDKDTFVSVLKDGKMEKNELLTKLYAQFVDEQSIYPSIGLTAALYTDGKIYFNVSNDIVAYNPADGSVAVVKEYNEVSAKRDTSKLFGGMAFTTTSKDNADFTVENHPIAGLTVKGDELVVSIATNYAFISGKSELLDHSSYGYEFEETDYNPTYTNYKKYQQFMGSQSNDNDEFMWSANFVDAVNLKTLTGSSHEFKEVSVPATCGRNAFTEERCSDCGLIKDGSRVEQKDTAHEHHYIKFHEVYYTKSNGTNNEADNYVCPECRACITEPVKSKFEQANSTYEKRKAIWDAAQENAKEGHAYTVTDGEWSEDKTSVTFQNLECKACSEQINKIDCLLEKDDNATNKANRDSIKKTLAEKVTVEAELVDHTGTCETGVSAIYKATGKTEDGTRYTAVETKASEAGEHQYTGEFEWSKKKDAEGKETDEYEATVKNVKCTVCEDEPKAEQITVEAKKDAENSKAATCDEDGVEVWIATATVKSADGSKVVGTLTDKKEIKIDKLGHKYGKTEWKWAEDNKSATATRVCANDPTHVDTAEEVTVEEKSEGATCTKAGKITYTATAKYADGTTENTSKTVDAEALGHDYEEPTWKWSKNDDGEGYTAVATFKCKRGDDEKKEVATVTSDTKAATCEEAGATTYTATVRFNNKDYTTGEKDVKVVEIKATGHAYGEPEMKWTEGENNTYTAKATRVCANDPSHVDEKTAEVTEKPEGATCTEGGKITYTATAKFDDGTECTDTKVKEDVPALGHNYEVTWKWAKDNESAKATFTCSRCKDSHEVDAKVDKKEENGQTVYTATAEYAGITKTDTKTITPAIYYQVHCQDYGWEVKSEEEADLTKWKSNGADSGTVGKSKRLEGIRIQLPEGVSGSVEYRTHIQNTGWETKWKKDGEVSGTSGKSLRLEAIQVKLTGKVADNYDVYYCVHAQNVGWLNWAKNGEEAGTAGYGYRLEAIKIMLVPKGEKAPAKVGDSDKAMEARLVGYQTHVQDFGTQAYVYDGAVAGTSGQAKRMESIRINLPSTMASEGKIEYRSHVQNIGWEKDWKQTNQLSGTTGKSLRLEAIQMKLSGDIAKEYDVYYRVHAQNFGWLGWAKNGEEAGTAGYSYRLEAIQVVMVPKGTENPQLPGVASATKEAFIQK</sequence>
<dbReference type="Proteomes" id="UP000260655">
    <property type="component" value="Unassembled WGS sequence"/>
</dbReference>
<dbReference type="SUPFAM" id="SSF54001">
    <property type="entry name" value="Cysteine proteinases"/>
    <property type="match status" value="1"/>
</dbReference>
<feature type="signal peptide" evidence="2">
    <location>
        <begin position="1"/>
        <end position="28"/>
    </location>
</feature>
<protein>
    <recommendedName>
        <fullName evidence="7">Clostridial hydrophobic W</fullName>
    </recommendedName>
</protein>
<evidence type="ECO:0000313" key="3">
    <source>
        <dbReference type="EMBL" id="RGJ25662.1"/>
    </source>
</evidence>
<reference evidence="5 6" key="1">
    <citation type="submission" date="2018-08" db="EMBL/GenBank/DDBJ databases">
        <title>A genome reference for cultivated species of the human gut microbiota.</title>
        <authorList>
            <person name="Zou Y."/>
            <person name="Xue W."/>
            <person name="Luo G."/>
        </authorList>
    </citation>
    <scope>NUCLEOTIDE SEQUENCE [LARGE SCALE GENOMIC DNA]</scope>
    <source>
        <strain evidence="4 6">AF16-31</strain>
        <strain evidence="3 5">TM07-19</strain>
    </source>
</reference>